<dbReference type="HOGENOM" id="CLU_027935_0_0_5"/>
<comment type="similarity">
    <text evidence="1 6">Belongs to the metallo-dependent hydrolases superfamily. Adenine deaminase family.</text>
</comment>
<dbReference type="InterPro" id="IPR011059">
    <property type="entry name" value="Metal-dep_hydrolase_composite"/>
</dbReference>
<evidence type="ECO:0000256" key="6">
    <source>
        <dbReference type="HAMAP-Rule" id="MF_01518"/>
    </source>
</evidence>
<evidence type="ECO:0000259" key="7">
    <source>
        <dbReference type="Pfam" id="PF01979"/>
    </source>
</evidence>
<evidence type="ECO:0000256" key="3">
    <source>
        <dbReference type="ARBA" id="ARBA00022801"/>
    </source>
</evidence>
<dbReference type="eggNOG" id="COG1001">
    <property type="taxonomic scope" value="Bacteria"/>
</dbReference>
<dbReference type="GO" id="GO:0000034">
    <property type="term" value="F:adenine deaminase activity"/>
    <property type="evidence" value="ECO:0007669"/>
    <property type="project" value="UniProtKB-UniRule"/>
</dbReference>
<evidence type="ECO:0000313" key="9">
    <source>
        <dbReference type="EMBL" id="BAK82925.1"/>
    </source>
</evidence>
<dbReference type="InterPro" id="IPR006680">
    <property type="entry name" value="Amidohydro-rel"/>
</dbReference>
<dbReference type="STRING" id="634177.GLX_05130"/>
<dbReference type="PANTHER" id="PTHR11113:SF2">
    <property type="entry name" value="ADENINE DEAMINASE"/>
    <property type="match status" value="1"/>
</dbReference>
<name>G2I478_KOMMN</name>
<reference evidence="10" key="1">
    <citation type="journal article" date="2011" name="J. Bacteriol.">
        <title>Complete genome sequence of NBRC 3288, a unique cellulose-nonproducing strain of Gluconacetobacter xylinus isolated from vinegar.</title>
        <authorList>
            <person name="Ogino H."/>
            <person name="Azuma Y."/>
            <person name="Hosoyama A."/>
            <person name="Nakazawa H."/>
            <person name="Matsutani M."/>
            <person name="Hasegawa A."/>
            <person name="Otsuyama K."/>
            <person name="Matsushita K."/>
            <person name="Fujita N."/>
            <person name="Shirai M."/>
        </authorList>
    </citation>
    <scope>NUCLEOTIDE SEQUENCE [LARGE SCALE GENOMIC DNA]</scope>
    <source>
        <strain evidence="10">NBRC 3288 / BCRC 11682 / LMG 1693</strain>
    </source>
</reference>
<evidence type="ECO:0000256" key="5">
    <source>
        <dbReference type="ARBA" id="ARBA00047720"/>
    </source>
</evidence>
<dbReference type="KEGG" id="gxy:GLX_05130"/>
<dbReference type="Proteomes" id="UP000009044">
    <property type="component" value="Chromosome"/>
</dbReference>
<evidence type="ECO:0000256" key="2">
    <source>
        <dbReference type="ARBA" id="ARBA00012782"/>
    </source>
</evidence>
<organism evidence="9 10">
    <name type="scientific">Komagataeibacter medellinensis (strain NBRC 3288 / BCRC 11682 / LMG 1693 / Kondo 51)</name>
    <name type="common">Gluconacetobacter medellinensis</name>
    <dbReference type="NCBI Taxonomy" id="634177"/>
    <lineage>
        <taxon>Bacteria</taxon>
        <taxon>Pseudomonadati</taxon>
        <taxon>Pseudomonadota</taxon>
        <taxon>Alphaproteobacteria</taxon>
        <taxon>Acetobacterales</taxon>
        <taxon>Acetobacteraceae</taxon>
        <taxon>Komagataeibacter</taxon>
    </lineage>
</organism>
<evidence type="ECO:0000256" key="1">
    <source>
        <dbReference type="ARBA" id="ARBA00006773"/>
    </source>
</evidence>
<keyword evidence="3 6" id="KW-0378">Hydrolase</keyword>
<dbReference type="InterPro" id="IPR032466">
    <property type="entry name" value="Metal_Hydrolase"/>
</dbReference>
<dbReference type="SUPFAM" id="SSF51338">
    <property type="entry name" value="Composite domain of metallo-dependent hydrolases"/>
    <property type="match status" value="1"/>
</dbReference>
<feature type="domain" description="Adenine deaminase C-terminal" evidence="8">
    <location>
        <begin position="428"/>
        <end position="590"/>
    </location>
</feature>
<dbReference type="EMBL" id="AP012159">
    <property type="protein sequence ID" value="BAK82925.1"/>
    <property type="molecule type" value="Genomic_DNA"/>
</dbReference>
<dbReference type="PATRIC" id="fig|634177.7.peg.613"/>
<dbReference type="Pfam" id="PF01979">
    <property type="entry name" value="Amidohydro_1"/>
    <property type="match status" value="1"/>
</dbReference>
<evidence type="ECO:0000313" key="10">
    <source>
        <dbReference type="Proteomes" id="UP000009044"/>
    </source>
</evidence>
<comment type="catalytic activity">
    <reaction evidence="5 6">
        <text>adenine + H2O + H(+) = hypoxanthine + NH4(+)</text>
        <dbReference type="Rhea" id="RHEA:23688"/>
        <dbReference type="ChEBI" id="CHEBI:15377"/>
        <dbReference type="ChEBI" id="CHEBI:15378"/>
        <dbReference type="ChEBI" id="CHEBI:16708"/>
        <dbReference type="ChEBI" id="CHEBI:17368"/>
        <dbReference type="ChEBI" id="CHEBI:28938"/>
        <dbReference type="EC" id="3.5.4.2"/>
    </reaction>
</comment>
<dbReference type="InterPro" id="IPR026912">
    <property type="entry name" value="Adenine_deam_C"/>
</dbReference>
<dbReference type="Pfam" id="PF13382">
    <property type="entry name" value="Adenine_deam_C"/>
    <property type="match status" value="1"/>
</dbReference>
<dbReference type="Gene3D" id="2.30.40.10">
    <property type="entry name" value="Urease, subunit C, domain 1"/>
    <property type="match status" value="1"/>
</dbReference>
<dbReference type="EC" id="3.5.4.2" evidence="2 6"/>
<dbReference type="HAMAP" id="MF_01518">
    <property type="entry name" value="Adenine_deamin"/>
    <property type="match status" value="1"/>
</dbReference>
<protein>
    <recommendedName>
        <fullName evidence="2 6">Adenine deaminase</fullName>
        <shortName evidence="6">Adenase</shortName>
        <shortName evidence="6">Adenine aminase</shortName>
        <ecNumber evidence="2 6">3.5.4.2</ecNumber>
    </recommendedName>
</protein>
<proteinExistence type="inferred from homology"/>
<dbReference type="InterPro" id="IPR006679">
    <property type="entry name" value="Adenine_deam"/>
</dbReference>
<dbReference type="Gene3D" id="3.20.20.140">
    <property type="entry name" value="Metal-dependent hydrolases"/>
    <property type="match status" value="1"/>
</dbReference>
<keyword evidence="4 6" id="KW-0464">Manganese</keyword>
<evidence type="ECO:0000256" key="4">
    <source>
        <dbReference type="ARBA" id="ARBA00023211"/>
    </source>
</evidence>
<comment type="cofactor">
    <cofactor evidence="6">
        <name>Mn(2+)</name>
        <dbReference type="ChEBI" id="CHEBI:29035"/>
    </cofactor>
</comment>
<dbReference type="AlphaFoldDB" id="G2I478"/>
<dbReference type="SUPFAM" id="SSF51556">
    <property type="entry name" value="Metallo-dependent hydrolases"/>
    <property type="match status" value="1"/>
</dbReference>
<sequence length="602" mass="63815">MRGTILIQHERTGPMSSPYPDLNDPALRDRAVRAAQGQEAFDTLLVNGRVADVATGEVREADVGLVGALIASVHPRGTFHEAGEVIDLGGRIVAPGLIDSHLHIESSMVTPRTYAGVVVPQGTTTICWDPHEVGNVGGLEAVRWAIAASRGLPLRIIVLAPSCVPSAPGLERSGAVFDGNAMEEMLSWPEVGGVAEIMDMRGVLARSPLMRSITQAGLESGKLVCGHARDLAGRGLQGFLAAGIESDHEITSEADLLEKIRAGMTIELRVSHEDILPQAVALFGRLGHVPQTVTLCTDDIFPDDLVSRGGMAYMLRRLVQIGLDPVQALRAATLNTAMRLQRRDLGLVAPGRRADLVVFDDLTEFRAHHVFASGRHVAENGELCEALRPDPVTAPTETMKLALTTEQSFHIPATGTHARVRTVAIPRTTRWGERDVAVRDGHVVIPHDAALMAVFNRYGASSVPGLGILEGWGEWSGAVATTVLHDSHNLAVIGRGEADMMLAANTLIRSGGGMVAVRDGKVLAHLELPVCGLLSAAPPTEVARQFNAVREACASVTTWNGQTAVIKLMIGASLACNPGPHVTDMGITSGMTGEVVTDCVLA</sequence>
<evidence type="ECO:0000259" key="8">
    <source>
        <dbReference type="Pfam" id="PF13382"/>
    </source>
</evidence>
<feature type="domain" description="Amidohydrolase-related" evidence="7">
    <location>
        <begin position="92"/>
        <end position="374"/>
    </location>
</feature>
<gene>
    <name evidence="6" type="primary">ade</name>
    <name evidence="9" type="ordered locus">GLX_05130</name>
</gene>
<accession>G2I478</accession>
<dbReference type="PANTHER" id="PTHR11113">
    <property type="entry name" value="N-ACETYLGLUCOSAMINE-6-PHOSPHATE DEACETYLASE"/>
    <property type="match status" value="1"/>
</dbReference>
<dbReference type="GO" id="GO:0006146">
    <property type="term" value="P:adenine catabolic process"/>
    <property type="evidence" value="ECO:0007669"/>
    <property type="project" value="InterPro"/>
</dbReference>